<evidence type="ECO:0000313" key="2">
    <source>
        <dbReference type="Proteomes" id="UP000254869"/>
    </source>
</evidence>
<name>A0A370HLL0_9NOCA</name>
<dbReference type="Proteomes" id="UP000254869">
    <property type="component" value="Unassembled WGS sequence"/>
</dbReference>
<dbReference type="AlphaFoldDB" id="A0A370HLL0"/>
<dbReference type="EMBL" id="QQBC01000028">
    <property type="protein sequence ID" value="RDI58941.1"/>
    <property type="molecule type" value="Genomic_DNA"/>
</dbReference>
<organism evidence="1 2">
    <name type="scientific">Nocardia pseudobrasiliensis</name>
    <dbReference type="NCBI Taxonomy" id="45979"/>
    <lineage>
        <taxon>Bacteria</taxon>
        <taxon>Bacillati</taxon>
        <taxon>Actinomycetota</taxon>
        <taxon>Actinomycetes</taxon>
        <taxon>Mycobacteriales</taxon>
        <taxon>Nocardiaceae</taxon>
        <taxon>Nocardia</taxon>
    </lineage>
</organism>
<keyword evidence="2" id="KW-1185">Reference proteome</keyword>
<proteinExistence type="predicted"/>
<protein>
    <submittedName>
        <fullName evidence="1">Uncharacterized protein</fullName>
    </submittedName>
</protein>
<comment type="caution">
    <text evidence="1">The sequence shown here is derived from an EMBL/GenBank/DDBJ whole genome shotgun (WGS) entry which is preliminary data.</text>
</comment>
<gene>
    <name evidence="1" type="ORF">DFR76_1288</name>
</gene>
<sequence>MRPLRKPLSGGGVVPADGDNDGCVPLVRIRRPAYGGRSGVSGVSDRSGCHGEPGRARRLGVRYRRCCAVCSDQTCGLGCRRDGALRGRCMSRRAGGPTRCEHGFGYRHAGDGRALWLHCPAGLRWDISSPPSTRPIRICVASVRADVPVTATSHRELRSSSHGCGPRRSRTGFARLTQRFEHPDAHADRGGWESSELTGWLDELADSDSDRSAAASVLRHAIRVLDVVFGQHAR</sequence>
<accession>A0A370HLL0</accession>
<reference evidence="1 2" key="1">
    <citation type="submission" date="2018-07" db="EMBL/GenBank/DDBJ databases">
        <title>Genomic Encyclopedia of Type Strains, Phase IV (KMG-IV): sequencing the most valuable type-strain genomes for metagenomic binning, comparative biology and taxonomic classification.</title>
        <authorList>
            <person name="Goeker M."/>
        </authorList>
    </citation>
    <scope>NUCLEOTIDE SEQUENCE [LARGE SCALE GENOMIC DNA]</scope>
    <source>
        <strain evidence="1 2">DSM 44290</strain>
    </source>
</reference>
<evidence type="ECO:0000313" key="1">
    <source>
        <dbReference type="EMBL" id="RDI58941.1"/>
    </source>
</evidence>